<evidence type="ECO:0000313" key="1">
    <source>
        <dbReference type="EMBL" id="PWK36121.1"/>
    </source>
</evidence>
<dbReference type="EMBL" id="QGGR01000024">
    <property type="protein sequence ID" value="PWK36121.1"/>
    <property type="molecule type" value="Genomic_DNA"/>
</dbReference>
<organism evidence="1 2">
    <name type="scientific">Actinoplanes xinjiangensis</name>
    <dbReference type="NCBI Taxonomy" id="512350"/>
    <lineage>
        <taxon>Bacteria</taxon>
        <taxon>Bacillati</taxon>
        <taxon>Actinomycetota</taxon>
        <taxon>Actinomycetes</taxon>
        <taxon>Micromonosporales</taxon>
        <taxon>Micromonosporaceae</taxon>
        <taxon>Actinoplanes</taxon>
    </lineage>
</organism>
<dbReference type="Proteomes" id="UP000245697">
    <property type="component" value="Unassembled WGS sequence"/>
</dbReference>
<proteinExistence type="predicted"/>
<sequence length="30" mass="3326">MKTSRWLAERGALARRRSGSTILTVAAPIR</sequence>
<name>A0A316EUX5_9ACTN</name>
<gene>
    <name evidence="1" type="ORF">BC793_124102</name>
</gene>
<accession>A0A316EUX5</accession>
<reference evidence="1 2" key="1">
    <citation type="submission" date="2018-05" db="EMBL/GenBank/DDBJ databases">
        <title>Genomic Encyclopedia of Archaeal and Bacterial Type Strains, Phase II (KMG-II): from individual species to whole genera.</title>
        <authorList>
            <person name="Goeker M."/>
        </authorList>
    </citation>
    <scope>NUCLEOTIDE SEQUENCE [LARGE SCALE GENOMIC DNA]</scope>
    <source>
        <strain evidence="1 2">DSM 45184</strain>
    </source>
</reference>
<dbReference type="AlphaFoldDB" id="A0A316EUX5"/>
<comment type="caution">
    <text evidence="1">The sequence shown here is derived from an EMBL/GenBank/DDBJ whole genome shotgun (WGS) entry which is preliminary data.</text>
</comment>
<evidence type="ECO:0000313" key="2">
    <source>
        <dbReference type="Proteomes" id="UP000245697"/>
    </source>
</evidence>
<keyword evidence="2" id="KW-1185">Reference proteome</keyword>
<protein>
    <submittedName>
        <fullName evidence="1">Uncharacterized protein</fullName>
    </submittedName>
</protein>